<evidence type="ECO:0000259" key="2">
    <source>
        <dbReference type="Pfam" id="PF03749"/>
    </source>
</evidence>
<sequence>MASARGVGSALKMHLRSRKRDFASSTTVSNTSNGSSPSSQKKRAVKAKSTSQGVKSLGQRVKIVAPTKSKFPILTGLKEREDHISNDSKTLLKYQNLVPARLIRRYKRFLADVVLLDGAFKNESVEGKVVTPNEDEEAQAEEVVTVYCPNTGPMVGLLDGLPNARVQLSKSDDPKRKYAYTLEMIQIHNGERDVWVGVHSTSANRMVEQALAMRWFTELGDYDSVRREVKFAKNSRVDFVLTKYAEDGSVAHEKYVEVKSVTLALKGPGDPRSRCAVFPDTVSIRAQKHVTELTDLLSTKSNAKKSESKEKETAQPKLSGAIIFLVQRDDCNEFAPSIQHDKKFSELCAVAAKSGIQLLGYTCTLEPDETNKSGAVRLLGPLLPARSWSLPDGP</sequence>
<dbReference type="Proteomes" id="UP000237271">
    <property type="component" value="Unassembled WGS sequence"/>
</dbReference>
<dbReference type="FunFam" id="2.40.50.580:FF:000001">
    <property type="entry name" value="Sugar fermentation stimulation protein A"/>
    <property type="match status" value="1"/>
</dbReference>
<dbReference type="PANTHER" id="PTHR30545:SF2">
    <property type="entry name" value="SUGAR FERMENTATION STIMULATION PROTEIN A"/>
    <property type="match status" value="1"/>
</dbReference>
<dbReference type="InterPro" id="IPR005224">
    <property type="entry name" value="SfsA"/>
</dbReference>
<dbReference type="PANTHER" id="PTHR30545">
    <property type="entry name" value="SUGAR FERMENTATION STIMULATION PROTEIN A"/>
    <property type="match status" value="1"/>
</dbReference>
<dbReference type="NCBIfam" id="TIGR00230">
    <property type="entry name" value="sfsA"/>
    <property type="match status" value="1"/>
</dbReference>
<dbReference type="Pfam" id="PF17746">
    <property type="entry name" value="SfsA_N"/>
    <property type="match status" value="1"/>
</dbReference>
<dbReference type="InterPro" id="IPR041465">
    <property type="entry name" value="SfsA_N"/>
</dbReference>
<protein>
    <submittedName>
        <fullName evidence="4">Sugar fermentation stimulation protein</fullName>
    </submittedName>
</protein>
<comment type="caution">
    <text evidence="4">The sequence shown here is derived from an EMBL/GenBank/DDBJ whole genome shotgun (WGS) entry which is preliminary data.</text>
</comment>
<feature type="region of interest" description="Disordered" evidence="1">
    <location>
        <begin position="1"/>
        <end position="53"/>
    </location>
</feature>
<feature type="compositionally biased region" description="Low complexity" evidence="1">
    <location>
        <begin position="24"/>
        <end position="39"/>
    </location>
</feature>
<proteinExistence type="inferred from homology"/>
<reference evidence="4 5" key="1">
    <citation type="journal article" date="2017" name="Genome Biol. Evol.">
        <title>Phytophthora megakarya and P. palmivora, closely related causal agents of cacao black pod rot, underwent increases in genome sizes and gene numbers by different mechanisms.</title>
        <authorList>
            <person name="Ali S.S."/>
            <person name="Shao J."/>
            <person name="Lary D.J."/>
            <person name="Kronmiller B."/>
            <person name="Shen D."/>
            <person name="Strem M.D."/>
            <person name="Amoako-Attah I."/>
            <person name="Akrofi A.Y."/>
            <person name="Begoude B.A."/>
            <person name="Ten Hoopen G.M."/>
            <person name="Coulibaly K."/>
            <person name="Kebe B.I."/>
            <person name="Melnick R.L."/>
            <person name="Guiltinan M.J."/>
            <person name="Tyler B.M."/>
            <person name="Meinhardt L.W."/>
            <person name="Bailey B.A."/>
        </authorList>
    </citation>
    <scope>NUCLEOTIDE SEQUENCE [LARGE SCALE GENOMIC DNA]</scope>
    <source>
        <strain evidence="5">sbr112.9</strain>
    </source>
</reference>
<dbReference type="InterPro" id="IPR040452">
    <property type="entry name" value="SfsA_C"/>
</dbReference>
<feature type="domain" description="SfsA N-terminal OB" evidence="3">
    <location>
        <begin position="103"/>
        <end position="198"/>
    </location>
</feature>
<dbReference type="GO" id="GO:0003677">
    <property type="term" value="F:DNA binding"/>
    <property type="evidence" value="ECO:0007669"/>
    <property type="project" value="InterPro"/>
</dbReference>
<dbReference type="HAMAP" id="MF_00095">
    <property type="entry name" value="SfsA"/>
    <property type="match status" value="1"/>
</dbReference>
<dbReference type="CDD" id="cd22359">
    <property type="entry name" value="SfsA-like_bacterial"/>
    <property type="match status" value="1"/>
</dbReference>
<keyword evidence="5" id="KW-1185">Reference proteome</keyword>
<dbReference type="Gene3D" id="2.40.50.580">
    <property type="match status" value="1"/>
</dbReference>
<feature type="domain" description="Sugar fermentation stimulation protein C-terminal" evidence="2">
    <location>
        <begin position="203"/>
        <end position="302"/>
    </location>
</feature>
<dbReference type="EMBL" id="NCKW01002084">
    <property type="protein sequence ID" value="POM78246.1"/>
    <property type="molecule type" value="Genomic_DNA"/>
</dbReference>
<feature type="domain" description="Sugar fermentation stimulation protein C-terminal" evidence="2">
    <location>
        <begin position="316"/>
        <end position="368"/>
    </location>
</feature>
<evidence type="ECO:0000313" key="5">
    <source>
        <dbReference type="Proteomes" id="UP000237271"/>
    </source>
</evidence>
<evidence type="ECO:0000259" key="3">
    <source>
        <dbReference type="Pfam" id="PF17746"/>
    </source>
</evidence>
<evidence type="ECO:0000256" key="1">
    <source>
        <dbReference type="SAM" id="MobiDB-lite"/>
    </source>
</evidence>
<evidence type="ECO:0000313" key="4">
    <source>
        <dbReference type="EMBL" id="POM78246.1"/>
    </source>
</evidence>
<dbReference type="AlphaFoldDB" id="A0A2P4YKC8"/>
<dbReference type="Gene3D" id="3.40.1350.60">
    <property type="match status" value="1"/>
</dbReference>
<name>A0A2P4YKC8_9STRA</name>
<dbReference type="OrthoDB" id="199134at2759"/>
<accession>A0A2P4YKC8</accession>
<dbReference type="Pfam" id="PF03749">
    <property type="entry name" value="SfsA"/>
    <property type="match status" value="2"/>
</dbReference>
<organism evidence="4 5">
    <name type="scientific">Phytophthora palmivora</name>
    <dbReference type="NCBI Taxonomy" id="4796"/>
    <lineage>
        <taxon>Eukaryota</taxon>
        <taxon>Sar</taxon>
        <taxon>Stramenopiles</taxon>
        <taxon>Oomycota</taxon>
        <taxon>Peronosporomycetes</taxon>
        <taxon>Peronosporales</taxon>
        <taxon>Peronosporaceae</taxon>
        <taxon>Phytophthora</taxon>
    </lineage>
</organism>
<gene>
    <name evidence="4" type="ORF">PHPALM_4243</name>
</gene>